<evidence type="ECO:0000313" key="1">
    <source>
        <dbReference type="EMBL" id="CUF08936.1"/>
    </source>
</evidence>
<dbReference type="Gene3D" id="1.25.10.10">
    <property type="entry name" value="Leucine-rich Repeat Variant"/>
    <property type="match status" value="1"/>
</dbReference>
<sequence>MAEAARTVKYHVSDFLKDRHPYNRNQSFETQRERDAGKVFDGFDATGLQMLLSHILDSSISSTQRSVALRHLLAHSAAPEKKVVMLRSNIVGSLASIMSSESLGDSPIVESLVHQVLRSLCVLPQGCVAVMEEGAIPVILTTITRTTGEDRSEAQFHASCALSQICSNWAGRGWLLGQQEVVKEFELCSRQSSVLTDAQREQLPDDVINAMNIVMEKTGRKDTRLLQQISQALAALTLSKDGLHRTLIAGSFRVVSTLIASYSVEGGVLANPLDAEVVAHLATYVWHACLDPVGLKESLDQTTLVASLGLLLTTSNKQEEAKSLMTLKSALAGAVGALVLHPDLKKVSLVPLSNGSSVVAATIDLLRSVDILTMEVLDAQKAGTPPPFLTPSLITLTSVVKNCVQALRLIAELPAGRDVLHALLPKDEARSEKVRRMTFFSTVWQDEFNVSVY</sequence>
<dbReference type="OrthoDB" id="276144at2759"/>
<accession>A0A0S4IKI5</accession>
<keyword evidence="2" id="KW-1185">Reference proteome</keyword>
<protein>
    <submittedName>
        <fullName evidence="1">Uncharacterized protein</fullName>
    </submittedName>
</protein>
<reference evidence="2" key="1">
    <citation type="submission" date="2015-09" db="EMBL/GenBank/DDBJ databases">
        <authorList>
            <consortium name="Pathogen Informatics"/>
        </authorList>
    </citation>
    <scope>NUCLEOTIDE SEQUENCE [LARGE SCALE GENOMIC DNA]</scope>
    <source>
        <strain evidence="2">Lake Konstanz</strain>
    </source>
</reference>
<evidence type="ECO:0000313" key="2">
    <source>
        <dbReference type="Proteomes" id="UP000051952"/>
    </source>
</evidence>
<dbReference type="InterPro" id="IPR011989">
    <property type="entry name" value="ARM-like"/>
</dbReference>
<proteinExistence type="predicted"/>
<gene>
    <name evidence="1" type="ORF">BSAL_59175</name>
</gene>
<name>A0A0S4IKI5_BODSA</name>
<dbReference type="EMBL" id="CYKH01000238">
    <property type="protein sequence ID" value="CUF08936.1"/>
    <property type="molecule type" value="Genomic_DNA"/>
</dbReference>
<dbReference type="AlphaFoldDB" id="A0A0S4IKI5"/>
<dbReference type="Proteomes" id="UP000051952">
    <property type="component" value="Unassembled WGS sequence"/>
</dbReference>
<organism evidence="1 2">
    <name type="scientific">Bodo saltans</name>
    <name type="common">Flagellated protozoan</name>
    <dbReference type="NCBI Taxonomy" id="75058"/>
    <lineage>
        <taxon>Eukaryota</taxon>
        <taxon>Discoba</taxon>
        <taxon>Euglenozoa</taxon>
        <taxon>Kinetoplastea</taxon>
        <taxon>Metakinetoplastina</taxon>
        <taxon>Eubodonida</taxon>
        <taxon>Bodonidae</taxon>
        <taxon>Bodo</taxon>
    </lineage>
</organism>
<dbReference type="InterPro" id="IPR016024">
    <property type="entry name" value="ARM-type_fold"/>
</dbReference>
<dbReference type="VEuPathDB" id="TriTrypDB:BSAL_59175"/>
<dbReference type="OMA" id="HFAMEVK"/>
<dbReference type="SUPFAM" id="SSF48371">
    <property type="entry name" value="ARM repeat"/>
    <property type="match status" value="1"/>
</dbReference>